<feature type="domain" description="CAP-Gly" evidence="3">
    <location>
        <begin position="22"/>
        <end position="67"/>
    </location>
</feature>
<reference evidence="4" key="1">
    <citation type="journal article" date="2014" name="Genome Biol. Evol.">
        <title>Gene Loss Rather Than Gene Gain Is Associated with a Host Jump from Monocots to Dicots in the Smut Fungus Melanopsichium pennsylvanicum.</title>
        <authorList>
            <person name="Sharma R."/>
            <person name="Mishra B."/>
            <person name="Runge F."/>
            <person name="Thines M."/>
        </authorList>
    </citation>
    <scope>NUCLEOTIDE SEQUENCE</scope>
    <source>
        <strain evidence="4">4</strain>
    </source>
</reference>
<name>A0A077R0L7_9BASI</name>
<protein>
    <submittedName>
        <fullName evidence="4">Beta-tubulin folding cofactor e</fullName>
    </submittedName>
</protein>
<dbReference type="Pfam" id="PF12799">
    <property type="entry name" value="LRR_4"/>
    <property type="match status" value="1"/>
</dbReference>
<dbReference type="SMART" id="SM00369">
    <property type="entry name" value="LRR_TYP"/>
    <property type="match status" value="5"/>
</dbReference>
<evidence type="ECO:0000256" key="1">
    <source>
        <dbReference type="ARBA" id="ARBA00022614"/>
    </source>
</evidence>
<evidence type="ECO:0000259" key="3">
    <source>
        <dbReference type="PROSITE" id="PS50245"/>
    </source>
</evidence>
<dbReference type="PANTHER" id="PTHR18849:SF0">
    <property type="entry name" value="CILIA- AND FLAGELLA-ASSOCIATED PROTEIN 410-RELATED"/>
    <property type="match status" value="1"/>
</dbReference>
<dbReference type="InterPro" id="IPR032675">
    <property type="entry name" value="LRR_dom_sf"/>
</dbReference>
<dbReference type="PROSITE" id="PS51450">
    <property type="entry name" value="LRR"/>
    <property type="match status" value="1"/>
</dbReference>
<dbReference type="PROSITE" id="PS50245">
    <property type="entry name" value="CAP_GLY_2"/>
    <property type="match status" value="1"/>
</dbReference>
<dbReference type="InterPro" id="IPR025875">
    <property type="entry name" value="Leu-rich_rpt_4"/>
</dbReference>
<sequence length="624" mass="69480">MELAVGHRVSLGQHRGTIRYRGPVPPSTGEWLGIEWDDPARGKHSGALADGTQYFHVRVPGSGSFIRPTASKLSSGCCFLEALRNKYLPPTEEAKSEREIQHKYTRKNIADIEIEAPNLDRIAKRAAKLDRLKEIGLGGWQQSNLPDVEAENVHDPRYDVAKAFDGGKGYVGGSINKTCPNIRWLDLSRSLLSDWEEVSLIAGELAHLKTLLLHFNRFQSPPKKVPQTWIARLRHVQDLRLDETLMQWEELVRLAPALDGLLHLQLGYNGISRLVTSSIDGTGSEEMAAILPSLVSLSLEGNAIESWPGLVAALSSLPSLESLNLNRNRVVAIPAATPSSRKLSKLKELHLRDNQIESWSTLEHIAQWLGRNEGLEALHVSTICDEDDPQKSSTAGPSGLLSMYEYRDFRAITIARLPSLKILDKTEITFKERKDAELFVYTRFHEGDAYIINGNTSASGKPILHDSEEKLNLTTEEKSSRFPRYLELAKLFDGDDSATSIHQTHPKSNKKMNTLRSKMLTLTVFAAAAAPSMQMPHLSETKAEAKVQLLISTPLRLAKIKLANSVGVKAAQIAQIWALLKQPNEKESEEENGERIVLEVDDMSRNLDWYEVNTGDQLVLVIDA</sequence>
<dbReference type="InterPro" id="IPR001611">
    <property type="entry name" value="Leu-rich_rpt"/>
</dbReference>
<organism evidence="4">
    <name type="scientific">Melanopsichium pennsylvanicum 4</name>
    <dbReference type="NCBI Taxonomy" id="1398559"/>
    <lineage>
        <taxon>Eukaryota</taxon>
        <taxon>Fungi</taxon>
        <taxon>Dikarya</taxon>
        <taxon>Basidiomycota</taxon>
        <taxon>Ustilaginomycotina</taxon>
        <taxon>Ustilaginomycetes</taxon>
        <taxon>Ustilaginales</taxon>
        <taxon>Ustilaginaceae</taxon>
        <taxon>Melanopsichium</taxon>
    </lineage>
</organism>
<dbReference type="InterPro" id="IPR036859">
    <property type="entry name" value="CAP-Gly_dom_sf"/>
</dbReference>
<dbReference type="InterPro" id="IPR003591">
    <property type="entry name" value="Leu-rich_rpt_typical-subtyp"/>
</dbReference>
<accession>A0A077R0L7</accession>
<dbReference type="Gene3D" id="2.30.30.190">
    <property type="entry name" value="CAP Gly-rich-like domain"/>
    <property type="match status" value="1"/>
</dbReference>
<dbReference type="SUPFAM" id="SSF74924">
    <property type="entry name" value="Cap-Gly domain"/>
    <property type="match status" value="1"/>
</dbReference>
<evidence type="ECO:0000256" key="2">
    <source>
        <dbReference type="ARBA" id="ARBA00022737"/>
    </source>
</evidence>
<dbReference type="AlphaFoldDB" id="A0A077R0L7"/>
<dbReference type="Gene3D" id="3.80.10.10">
    <property type="entry name" value="Ribonuclease Inhibitor"/>
    <property type="match status" value="2"/>
</dbReference>
<dbReference type="InterPro" id="IPR000938">
    <property type="entry name" value="CAP-Gly_domain"/>
</dbReference>
<dbReference type="Pfam" id="PF01302">
    <property type="entry name" value="CAP_GLY"/>
    <property type="match status" value="1"/>
</dbReference>
<keyword evidence="2" id="KW-0677">Repeat</keyword>
<dbReference type="SMART" id="SM01052">
    <property type="entry name" value="CAP_GLY"/>
    <property type="match status" value="1"/>
</dbReference>
<keyword evidence="1" id="KW-0433">Leucine-rich repeat</keyword>
<dbReference type="SUPFAM" id="SSF52047">
    <property type="entry name" value="RNI-like"/>
    <property type="match status" value="1"/>
</dbReference>
<dbReference type="PANTHER" id="PTHR18849">
    <property type="entry name" value="LEUCINE RICH REPEAT PROTEIN"/>
    <property type="match status" value="1"/>
</dbReference>
<proteinExistence type="predicted"/>
<dbReference type="EMBL" id="HG529535">
    <property type="protein sequence ID" value="CDI52273.1"/>
    <property type="molecule type" value="Genomic_DNA"/>
</dbReference>
<dbReference type="SMART" id="SM00365">
    <property type="entry name" value="LRR_SD22"/>
    <property type="match status" value="2"/>
</dbReference>
<evidence type="ECO:0000313" key="4">
    <source>
        <dbReference type="EMBL" id="CDI52273.1"/>
    </source>
</evidence>